<organism evidence="1 2">
    <name type="scientific">Candidatus Chlamydia sanziniae</name>
    <dbReference type="NCBI Taxonomy" id="1806891"/>
    <lineage>
        <taxon>Bacteria</taxon>
        <taxon>Pseudomonadati</taxon>
        <taxon>Chlamydiota</taxon>
        <taxon>Chlamydiia</taxon>
        <taxon>Chlamydiales</taxon>
        <taxon>Chlamydiaceae</taxon>
        <taxon>Chlamydia/Chlamydophila group</taxon>
        <taxon>Chlamydia</taxon>
    </lineage>
</organism>
<dbReference type="AlphaFoldDB" id="A0A1A9HXB0"/>
<keyword evidence="2" id="KW-1185">Reference proteome</keyword>
<dbReference type="CDD" id="cd00865">
    <property type="entry name" value="PEBP_bact_arch"/>
    <property type="match status" value="1"/>
</dbReference>
<dbReference type="Gene3D" id="3.90.280.10">
    <property type="entry name" value="PEBP-like"/>
    <property type="match status" value="1"/>
</dbReference>
<proteinExistence type="predicted"/>
<dbReference type="KEGG" id="csaz:Cs308_0503"/>
<dbReference type="RefSeq" id="WP_066482178.1">
    <property type="nucleotide sequence ID" value="NZ_CP014639.1"/>
</dbReference>
<dbReference type="OrthoDB" id="9797506at2"/>
<dbReference type="PANTHER" id="PTHR30289:SF1">
    <property type="entry name" value="PEBP (PHOSPHATIDYLETHANOLAMINE-BINDING PROTEIN) FAMILY PROTEIN"/>
    <property type="match status" value="1"/>
</dbReference>
<dbReference type="PATRIC" id="fig|1806891.3.peg.495"/>
<dbReference type="SUPFAM" id="SSF49777">
    <property type="entry name" value="PEBP-like"/>
    <property type="match status" value="1"/>
</dbReference>
<evidence type="ECO:0000313" key="2">
    <source>
        <dbReference type="Proteomes" id="UP000078162"/>
    </source>
</evidence>
<dbReference type="InterPro" id="IPR036610">
    <property type="entry name" value="PEBP-like_sf"/>
</dbReference>
<dbReference type="Proteomes" id="UP000078162">
    <property type="component" value="Chromosome"/>
</dbReference>
<protein>
    <submittedName>
        <fullName evidence="1">Phospholipid-binding protein</fullName>
    </submittedName>
</protein>
<sequence length="150" mass="16751">MQLLSPAFTFGHPIPKKYTCQGIEISPPLTFLDIPPQAQSLALIVEDPDVPKEIRSDGLWIHWVVYNLSTSISNLAEGADIFAVQGLNTSGKIGYQGPCPPDKQHRYFFILYALDTILPEEQNVTRNQLHEVMEGHVIAEAELMGTYQQS</sequence>
<dbReference type="Pfam" id="PF01161">
    <property type="entry name" value="PBP"/>
    <property type="match status" value="1"/>
</dbReference>
<dbReference type="STRING" id="1806891.Cs308_0503"/>
<dbReference type="PANTHER" id="PTHR30289">
    <property type="entry name" value="UNCHARACTERIZED PROTEIN YBCL-RELATED"/>
    <property type="match status" value="1"/>
</dbReference>
<dbReference type="InterPro" id="IPR005247">
    <property type="entry name" value="YbhB_YbcL/LppC-like"/>
</dbReference>
<reference evidence="2" key="1">
    <citation type="submission" date="2016-03" db="EMBL/GenBank/DDBJ databases">
        <title>Culture-independent genomics supports pathogen discovery for uncultivable bacteria within the genus Chlamydia.</title>
        <authorList>
            <person name="Taylor-Brown A."/>
            <person name="Bachmann N.L."/>
            <person name="Borel N."/>
            <person name="Polkinghorne A."/>
        </authorList>
    </citation>
    <scope>NUCLEOTIDE SEQUENCE [LARGE SCALE GENOMIC DNA]</scope>
    <source>
        <strain evidence="2">2742-308</strain>
    </source>
</reference>
<dbReference type="NCBIfam" id="TIGR00481">
    <property type="entry name" value="YbhB/YbcL family Raf kinase inhibitor-like protein"/>
    <property type="match status" value="1"/>
</dbReference>
<evidence type="ECO:0000313" key="1">
    <source>
        <dbReference type="EMBL" id="ANH78674.1"/>
    </source>
</evidence>
<dbReference type="EMBL" id="CP014639">
    <property type="protein sequence ID" value="ANH78674.1"/>
    <property type="molecule type" value="Genomic_DNA"/>
</dbReference>
<accession>A0A1A9HXB0</accession>
<dbReference type="InterPro" id="IPR008914">
    <property type="entry name" value="PEBP"/>
</dbReference>
<name>A0A1A9HXB0_9CHLA</name>
<gene>
    <name evidence="1" type="ORF">Cs308_0503</name>
</gene>